<dbReference type="AlphaFoldDB" id="A0AAW2DW00"/>
<reference evidence="2 3" key="1">
    <citation type="submission" date="2024-01" db="EMBL/GenBank/DDBJ databases">
        <title>A telomere-to-telomere, gap-free genome of sweet tea (Lithocarpus litseifolius).</title>
        <authorList>
            <person name="Zhou J."/>
        </authorList>
    </citation>
    <scope>NUCLEOTIDE SEQUENCE [LARGE SCALE GENOMIC DNA]</scope>
    <source>
        <strain evidence="2">Zhou-2022a</strain>
        <tissue evidence="2">Leaf</tissue>
    </source>
</reference>
<dbReference type="InterPro" id="IPR029063">
    <property type="entry name" value="SAM-dependent_MTases_sf"/>
</dbReference>
<dbReference type="Gene3D" id="3.40.50.150">
    <property type="entry name" value="Vaccinia Virus protein VP39"/>
    <property type="match status" value="1"/>
</dbReference>
<evidence type="ECO:0000259" key="1">
    <source>
        <dbReference type="Pfam" id="PF08241"/>
    </source>
</evidence>
<keyword evidence="3" id="KW-1185">Reference proteome</keyword>
<gene>
    <name evidence="2" type="ORF">SO802_002016</name>
</gene>
<dbReference type="GO" id="GO:0008757">
    <property type="term" value="F:S-adenosylmethionine-dependent methyltransferase activity"/>
    <property type="evidence" value="ECO:0007669"/>
    <property type="project" value="InterPro"/>
</dbReference>
<evidence type="ECO:0000313" key="2">
    <source>
        <dbReference type="EMBL" id="KAL0014947.1"/>
    </source>
</evidence>
<dbReference type="SUPFAM" id="SSF53335">
    <property type="entry name" value="S-adenosyl-L-methionine-dependent methyltransferases"/>
    <property type="match status" value="1"/>
</dbReference>
<dbReference type="PANTHER" id="PTHR43036:SF1">
    <property type="entry name" value="S-ADENOSYL-L-METHIONINE-DEPENDENT METHYLTRANSFERASES SUPERFAMILY PROTEIN"/>
    <property type="match status" value="1"/>
</dbReference>
<organism evidence="2 3">
    <name type="scientific">Lithocarpus litseifolius</name>
    <dbReference type="NCBI Taxonomy" id="425828"/>
    <lineage>
        <taxon>Eukaryota</taxon>
        <taxon>Viridiplantae</taxon>
        <taxon>Streptophyta</taxon>
        <taxon>Embryophyta</taxon>
        <taxon>Tracheophyta</taxon>
        <taxon>Spermatophyta</taxon>
        <taxon>Magnoliopsida</taxon>
        <taxon>eudicotyledons</taxon>
        <taxon>Gunneridae</taxon>
        <taxon>Pentapetalae</taxon>
        <taxon>rosids</taxon>
        <taxon>fabids</taxon>
        <taxon>Fagales</taxon>
        <taxon>Fagaceae</taxon>
        <taxon>Lithocarpus</taxon>
    </lineage>
</organism>
<evidence type="ECO:0000313" key="3">
    <source>
        <dbReference type="Proteomes" id="UP001459277"/>
    </source>
</evidence>
<dbReference type="Proteomes" id="UP001459277">
    <property type="component" value="Unassembled WGS sequence"/>
</dbReference>
<dbReference type="PANTHER" id="PTHR43036">
    <property type="entry name" value="OSJNBB0011N17.9 PROTEIN"/>
    <property type="match status" value="1"/>
</dbReference>
<dbReference type="CDD" id="cd02440">
    <property type="entry name" value="AdoMet_MTases"/>
    <property type="match status" value="1"/>
</dbReference>
<dbReference type="InterPro" id="IPR013216">
    <property type="entry name" value="Methyltransf_11"/>
</dbReference>
<dbReference type="Pfam" id="PF08241">
    <property type="entry name" value="Methyltransf_11"/>
    <property type="match status" value="1"/>
</dbReference>
<proteinExistence type="predicted"/>
<protein>
    <recommendedName>
        <fullName evidence="1">Methyltransferase type 11 domain-containing protein</fullName>
    </recommendedName>
</protein>
<dbReference type="EMBL" id="JAZDWU010000001">
    <property type="protein sequence ID" value="KAL0014947.1"/>
    <property type="molecule type" value="Genomic_DNA"/>
</dbReference>
<feature type="domain" description="Methyltransferase type 11" evidence="1">
    <location>
        <begin position="198"/>
        <end position="253"/>
    </location>
</feature>
<comment type="caution">
    <text evidence="2">The sequence shown here is derived from an EMBL/GenBank/DDBJ whole genome shotgun (WGS) entry which is preliminary data.</text>
</comment>
<accession>A0AAW2DW00</accession>
<sequence>MANRIGFRIHHRLPVVLAGGVYPCSSSYSVTCAIGSVHPSLSKVLKKWTSGGGGGRAPRRLILGLGVSFWTQYMSMASGSVGGNSFIAFARQKGAVEEILKNAEWPEQFPFKEEDFQRFDESPDSLFYETPRLVTHIDDPAIAALTKYYSEVFPPSNTPGVSILDMCSSWVSHFPAGYKQDRIVGLGMNEAELKVNPVLTEYAVQDLNLNPKIPFEDNSFDVITNVVSVDYLTKPLDIFKEMRRVLKPGGLAIMSFSNRCFFTKAISIWTSTGDADHVLIVGSYFHYAGGFEPPQAVDISPNPGRSDPMYIVYSRKVSTA</sequence>
<name>A0AAW2DW00_9ROSI</name>